<dbReference type="KEGG" id="ang:An01g13300"/>
<proteinExistence type="predicted"/>
<protein>
    <submittedName>
        <fullName evidence="1">Uncharacterized protein</fullName>
    </submittedName>
</protein>
<dbReference type="RefSeq" id="XP_059605913.1">
    <property type="nucleotide sequence ID" value="XM_059745175.1"/>
</dbReference>
<dbReference type="GeneID" id="84590140"/>
<reference evidence="1" key="1">
    <citation type="submission" date="2025-02" db="EMBL/GenBank/DDBJ databases">
        <authorList>
            <consortium name="NCBI Genome Project"/>
        </authorList>
    </citation>
    <scope>NUCLEOTIDE SEQUENCE</scope>
</reference>
<dbReference type="VEuPathDB" id="FungiDB:An01g13300"/>
<evidence type="ECO:0000313" key="1">
    <source>
        <dbReference type="RefSeq" id="XP_059605913.1"/>
    </source>
</evidence>
<gene>
    <name evidence="1" type="ORF">An01g13300</name>
</gene>
<dbReference type="AlphaFoldDB" id="A0AAJ8E3D3"/>
<name>A0AAJ8E3D3_ASPNG</name>
<reference evidence="1" key="2">
    <citation type="submission" date="2025-08" db="UniProtKB">
        <authorList>
            <consortium name="RefSeq"/>
        </authorList>
    </citation>
    <scope>IDENTIFICATION</scope>
</reference>
<sequence>MAGEQVSSPQWGIRLHLCFFERSSGITRVVEQKALSTHRVLVHLGLVRSPDKIHNDLGDLLLINASRLLPFPKIRVTTASACCCQALKSGDHPIVEIAPRIRPSRPNSHRRGVIAMNVLVLRSSPRTTTSKPGAAYTWDVRSARPEVERGCLVGRGTQLLRSTD</sequence>
<organism evidence="1">
    <name type="scientific">Aspergillus niger</name>
    <dbReference type="NCBI Taxonomy" id="5061"/>
    <lineage>
        <taxon>Eukaryota</taxon>
        <taxon>Fungi</taxon>
        <taxon>Dikarya</taxon>
        <taxon>Ascomycota</taxon>
        <taxon>Pezizomycotina</taxon>
        <taxon>Eurotiomycetes</taxon>
        <taxon>Eurotiomycetidae</taxon>
        <taxon>Eurotiales</taxon>
        <taxon>Aspergillaceae</taxon>
        <taxon>Aspergillus</taxon>
        <taxon>Aspergillus subgen. Circumdati</taxon>
    </lineage>
</organism>
<accession>A0AAJ8E3D3</accession>